<evidence type="ECO:0000256" key="1">
    <source>
        <dbReference type="SAM" id="MobiDB-lite"/>
    </source>
</evidence>
<dbReference type="Proteomes" id="UP000217790">
    <property type="component" value="Unassembled WGS sequence"/>
</dbReference>
<protein>
    <submittedName>
        <fullName evidence="2">Uncharacterized protein</fullName>
    </submittedName>
</protein>
<gene>
    <name evidence="2" type="ORF">ARMGADRAFT_1090944</name>
</gene>
<evidence type="ECO:0000313" key="2">
    <source>
        <dbReference type="EMBL" id="PBK81687.1"/>
    </source>
</evidence>
<feature type="region of interest" description="Disordered" evidence="1">
    <location>
        <begin position="54"/>
        <end position="106"/>
    </location>
</feature>
<name>A0A2H3CY30_ARMGA</name>
<evidence type="ECO:0000313" key="3">
    <source>
        <dbReference type="Proteomes" id="UP000217790"/>
    </source>
</evidence>
<organism evidence="2 3">
    <name type="scientific">Armillaria gallica</name>
    <name type="common">Bulbous honey fungus</name>
    <name type="synonym">Armillaria bulbosa</name>
    <dbReference type="NCBI Taxonomy" id="47427"/>
    <lineage>
        <taxon>Eukaryota</taxon>
        <taxon>Fungi</taxon>
        <taxon>Dikarya</taxon>
        <taxon>Basidiomycota</taxon>
        <taxon>Agaricomycotina</taxon>
        <taxon>Agaricomycetes</taxon>
        <taxon>Agaricomycetidae</taxon>
        <taxon>Agaricales</taxon>
        <taxon>Marasmiineae</taxon>
        <taxon>Physalacriaceae</taxon>
        <taxon>Armillaria</taxon>
    </lineage>
</organism>
<feature type="compositionally biased region" description="Polar residues" evidence="1">
    <location>
        <begin position="79"/>
        <end position="94"/>
    </location>
</feature>
<dbReference type="AlphaFoldDB" id="A0A2H3CY30"/>
<dbReference type="EMBL" id="KZ293725">
    <property type="protein sequence ID" value="PBK81687.1"/>
    <property type="molecule type" value="Genomic_DNA"/>
</dbReference>
<proteinExistence type="predicted"/>
<accession>A0A2H3CY30</accession>
<dbReference type="InParanoid" id="A0A2H3CY30"/>
<keyword evidence="3" id="KW-1185">Reference proteome</keyword>
<reference evidence="3" key="1">
    <citation type="journal article" date="2017" name="Nat. Ecol. Evol.">
        <title>Genome expansion and lineage-specific genetic innovations in the forest pathogenic fungi Armillaria.</title>
        <authorList>
            <person name="Sipos G."/>
            <person name="Prasanna A.N."/>
            <person name="Walter M.C."/>
            <person name="O'Connor E."/>
            <person name="Balint B."/>
            <person name="Krizsan K."/>
            <person name="Kiss B."/>
            <person name="Hess J."/>
            <person name="Varga T."/>
            <person name="Slot J."/>
            <person name="Riley R."/>
            <person name="Boka B."/>
            <person name="Rigling D."/>
            <person name="Barry K."/>
            <person name="Lee J."/>
            <person name="Mihaltcheva S."/>
            <person name="LaButti K."/>
            <person name="Lipzen A."/>
            <person name="Waldron R."/>
            <person name="Moloney N.M."/>
            <person name="Sperisen C."/>
            <person name="Kredics L."/>
            <person name="Vagvoelgyi C."/>
            <person name="Patrignani A."/>
            <person name="Fitzpatrick D."/>
            <person name="Nagy I."/>
            <person name="Doyle S."/>
            <person name="Anderson J.B."/>
            <person name="Grigoriev I.V."/>
            <person name="Gueldener U."/>
            <person name="Muensterkoetter M."/>
            <person name="Nagy L.G."/>
        </authorList>
    </citation>
    <scope>NUCLEOTIDE SEQUENCE [LARGE SCALE GENOMIC DNA]</scope>
    <source>
        <strain evidence="3">Ar21-2</strain>
    </source>
</reference>
<sequence length="166" mass="18339">MTVGVCPDLEVLETDVDGNLMQGGFDAANARPPASCPEEAYFFNEDNWSSPTEEMLWPNRRRSPSVRKSAAQPDRISGAKSSSSTRSIHPSENVSPHMDPCRDISSAGSDTIHAKKISFAHRMRALLRIFCLVTNNFQAAIHDTGELTKKFNRVFESIVGDSLLLE</sequence>